<dbReference type="Pfam" id="PF13349">
    <property type="entry name" value="DUF4097"/>
    <property type="match status" value="1"/>
</dbReference>
<feature type="chain" id="PRO_5011574841" evidence="1">
    <location>
        <begin position="23"/>
        <end position="274"/>
    </location>
</feature>
<reference evidence="4" key="1">
    <citation type="submission" date="2016-10" db="EMBL/GenBank/DDBJ databases">
        <authorList>
            <person name="Varghese N."/>
            <person name="Submissions S."/>
        </authorList>
    </citation>
    <scope>NUCLEOTIDE SEQUENCE [LARGE SCALE GENOMIC DNA]</scope>
    <source>
        <strain evidence="4">Gh-67</strain>
    </source>
</reference>
<feature type="signal peptide" evidence="1">
    <location>
        <begin position="1"/>
        <end position="22"/>
    </location>
</feature>
<dbReference type="EMBL" id="FNCG01000023">
    <property type="protein sequence ID" value="SDI53858.1"/>
    <property type="molecule type" value="Genomic_DNA"/>
</dbReference>
<evidence type="ECO:0000313" key="3">
    <source>
        <dbReference type="EMBL" id="SDI53858.1"/>
    </source>
</evidence>
<protein>
    <submittedName>
        <fullName evidence="3">Putative adhesin</fullName>
    </submittedName>
</protein>
<name>A0A1G8LDS0_9SPHI</name>
<keyword evidence="4" id="KW-1185">Reference proteome</keyword>
<accession>A0A1G8LDS0</accession>
<evidence type="ECO:0000313" key="4">
    <source>
        <dbReference type="Proteomes" id="UP000199705"/>
    </source>
</evidence>
<feature type="domain" description="DUF4097" evidence="2">
    <location>
        <begin position="144"/>
        <end position="237"/>
    </location>
</feature>
<keyword evidence="1" id="KW-0732">Signal</keyword>
<evidence type="ECO:0000259" key="2">
    <source>
        <dbReference type="Pfam" id="PF13349"/>
    </source>
</evidence>
<organism evidence="3 4">
    <name type="scientific">Mucilaginibacter gossypii</name>
    <dbReference type="NCBI Taxonomy" id="551996"/>
    <lineage>
        <taxon>Bacteria</taxon>
        <taxon>Pseudomonadati</taxon>
        <taxon>Bacteroidota</taxon>
        <taxon>Sphingobacteriia</taxon>
        <taxon>Sphingobacteriales</taxon>
        <taxon>Sphingobacteriaceae</taxon>
        <taxon>Mucilaginibacter</taxon>
    </lineage>
</organism>
<gene>
    <name evidence="3" type="ORF">SAMN05192573_1239</name>
</gene>
<dbReference type="InterPro" id="IPR025164">
    <property type="entry name" value="Toastrack_DUF4097"/>
</dbReference>
<dbReference type="AlphaFoldDB" id="A0A1G8LDS0"/>
<evidence type="ECO:0000256" key="1">
    <source>
        <dbReference type="SAM" id="SignalP"/>
    </source>
</evidence>
<dbReference type="RefSeq" id="WP_091175366.1">
    <property type="nucleotide sequence ID" value="NZ_FNCG01000023.1"/>
</dbReference>
<sequence>MKTIRFTGILLLTALLSTRLWAQDGEKGQLVVPLSDPGKPYKLEVGLINGSITITGYEGKDIIIDAQAEERKHREKEPAPGGMRRLSAGSNLDVQAQENNNQVNVHGSPNKTTNLTIKVPMNSTSVKLSTVNNGNINASNLSGDLEIRNVNGYIKLNNISGSVVANTVNGNVEVSFKSIDAKAAMAFSTLNGKVDVTFPASLKANVKLKSDQGDIFTDFDVVTEQRKPVVTKNTGEKGMYSLKMEDWVYGKIAGGGPELLMKTTFGSLYIRKAK</sequence>
<proteinExistence type="predicted"/>
<dbReference type="Proteomes" id="UP000199705">
    <property type="component" value="Unassembled WGS sequence"/>
</dbReference>
<dbReference type="STRING" id="551996.SAMN05192573_1239"/>